<dbReference type="InterPro" id="IPR021109">
    <property type="entry name" value="Peptidase_aspartic_dom_sf"/>
</dbReference>
<reference evidence="8" key="1">
    <citation type="journal article" date="2017" name="Nat. Microbiol.">
        <title>Global analysis of biosynthetic gene clusters reveals vast potential of secondary metabolite production in Penicillium species.</title>
        <authorList>
            <person name="Nielsen J.C."/>
            <person name="Grijseels S."/>
            <person name="Prigent S."/>
            <person name="Ji B."/>
            <person name="Dainat J."/>
            <person name="Nielsen K.F."/>
            <person name="Frisvad J.C."/>
            <person name="Workman M."/>
            <person name="Nielsen J."/>
        </authorList>
    </citation>
    <scope>NUCLEOTIDE SEQUENCE [LARGE SCALE GENOMIC DNA]</scope>
    <source>
        <strain evidence="8">IBT 24891</strain>
    </source>
</reference>
<dbReference type="AlphaFoldDB" id="A0A1V6TID4"/>
<dbReference type="InterPro" id="IPR001461">
    <property type="entry name" value="Aspartic_peptidase_A1"/>
</dbReference>
<dbReference type="InterPro" id="IPR034164">
    <property type="entry name" value="Pepsin-like_dom"/>
</dbReference>
<organism evidence="7 8">
    <name type="scientific">Penicillium steckii</name>
    <dbReference type="NCBI Taxonomy" id="303698"/>
    <lineage>
        <taxon>Eukaryota</taxon>
        <taxon>Fungi</taxon>
        <taxon>Dikarya</taxon>
        <taxon>Ascomycota</taxon>
        <taxon>Pezizomycotina</taxon>
        <taxon>Eurotiomycetes</taxon>
        <taxon>Eurotiomycetidae</taxon>
        <taxon>Eurotiales</taxon>
        <taxon>Aspergillaceae</taxon>
        <taxon>Penicillium</taxon>
    </lineage>
</organism>
<dbReference type="STRING" id="303698.A0A1V6TID4"/>
<evidence type="ECO:0000256" key="2">
    <source>
        <dbReference type="ARBA" id="ARBA00022801"/>
    </source>
</evidence>
<evidence type="ECO:0000313" key="8">
    <source>
        <dbReference type="Proteomes" id="UP000191285"/>
    </source>
</evidence>
<dbReference type="OrthoDB" id="4074350at2759"/>
<feature type="chain" id="PRO_5012144619" description="Peptidase A1 domain-containing protein" evidence="5">
    <location>
        <begin position="23"/>
        <end position="577"/>
    </location>
</feature>
<gene>
    <name evidence="7" type="ORF">PENSTE_c006G05413</name>
</gene>
<keyword evidence="4" id="KW-0472">Membrane</keyword>
<dbReference type="EMBL" id="MLKD01000006">
    <property type="protein sequence ID" value="OQE25333.1"/>
    <property type="molecule type" value="Genomic_DNA"/>
</dbReference>
<accession>A0A1V6TID4</accession>
<dbReference type="Gene3D" id="2.40.70.10">
    <property type="entry name" value="Acid Proteases"/>
    <property type="match status" value="2"/>
</dbReference>
<dbReference type="PRINTS" id="PR00792">
    <property type="entry name" value="PEPSIN"/>
</dbReference>
<feature type="domain" description="Peptidase A1" evidence="6">
    <location>
        <begin position="49"/>
        <end position="398"/>
    </location>
</feature>
<feature type="region of interest" description="Disordered" evidence="3">
    <location>
        <begin position="414"/>
        <end position="444"/>
    </location>
</feature>
<dbReference type="CDD" id="cd12087">
    <property type="entry name" value="TM_EGFR-like"/>
    <property type="match status" value="1"/>
</dbReference>
<sequence length="577" mass="62071">MYSVALVCLLALILAWTPERWASPLSRRSSSPIVIPPSQYFEGNDGPWSSFFLRVGTPEQYVRVLVSTASPESMVVLSEYGCSDSVFPDAPSDCASSRGNLFNSNDSSSWNLLGIFNINDNGVGLEANLGYSQRSEFATDNLGLALSGPSLDNQTLAGIATPDPFYLGVFGLNPQQVNLTTLGNASSPSFFKTLQSQGTIPSLSWSYTAGAKYRLKQVYGQLIFSGYDESRFTSNSVSFTMADDITRDLVVYLQSISYSGSTSSILLSDPIDIFIDSTDPNLWLPEKVCEEFEKAFGLTMDNDTGLYLVNDTQNTELLNSNAEVTFRLSDVGSGGDAVAITLPYEAFALTAKPPLVDNSSYYFPLKRASNSTQYTLGRVFLQEAYLSADYERGVFNVSACSWKEDAEENIVEITSKEADSSGCSGNDCSSGSGDSSGNSGSSSGLRKGAVAGISVGAAIGFFLLLGIVIFYIRRHRQKSKNKAMDPKPNVSVLSGPVHNGGPPESSTHEHESSGQDTFWSPDTINSSSGLNTSRMNDSSGESGLREDASGENELDGHDTQIKPVYHELAGSKVSDVR</sequence>
<dbReference type="GO" id="GO:0004190">
    <property type="term" value="F:aspartic-type endopeptidase activity"/>
    <property type="evidence" value="ECO:0007669"/>
    <property type="project" value="InterPro"/>
</dbReference>
<keyword evidence="2" id="KW-0378">Hydrolase</keyword>
<dbReference type="GO" id="GO:0006508">
    <property type="term" value="P:proteolysis"/>
    <property type="evidence" value="ECO:0007669"/>
    <property type="project" value="InterPro"/>
</dbReference>
<protein>
    <recommendedName>
        <fullName evidence="6">Peptidase A1 domain-containing protein</fullName>
    </recommendedName>
</protein>
<comment type="similarity">
    <text evidence="1">Belongs to the peptidase A1 family.</text>
</comment>
<evidence type="ECO:0000256" key="5">
    <source>
        <dbReference type="SAM" id="SignalP"/>
    </source>
</evidence>
<feature type="compositionally biased region" description="Low complexity" evidence="3">
    <location>
        <begin position="420"/>
        <end position="444"/>
    </location>
</feature>
<keyword evidence="5" id="KW-0732">Signal</keyword>
<feature type="transmembrane region" description="Helical" evidence="4">
    <location>
        <begin position="449"/>
        <end position="472"/>
    </location>
</feature>
<feature type="compositionally biased region" description="Polar residues" evidence="3">
    <location>
        <begin position="514"/>
        <end position="541"/>
    </location>
</feature>
<feature type="compositionally biased region" description="Basic and acidic residues" evidence="3">
    <location>
        <begin position="543"/>
        <end position="560"/>
    </location>
</feature>
<dbReference type="PROSITE" id="PS51767">
    <property type="entry name" value="PEPTIDASE_A1"/>
    <property type="match status" value="1"/>
</dbReference>
<keyword evidence="4" id="KW-1133">Transmembrane helix</keyword>
<keyword evidence="4" id="KW-0812">Transmembrane</keyword>
<dbReference type="CDD" id="cd05471">
    <property type="entry name" value="pepsin_like"/>
    <property type="match status" value="1"/>
</dbReference>
<evidence type="ECO:0000256" key="3">
    <source>
        <dbReference type="SAM" id="MobiDB-lite"/>
    </source>
</evidence>
<name>A0A1V6TID4_9EURO</name>
<evidence type="ECO:0000313" key="7">
    <source>
        <dbReference type="EMBL" id="OQE25333.1"/>
    </source>
</evidence>
<proteinExistence type="inferred from homology"/>
<dbReference type="SUPFAM" id="SSF50630">
    <property type="entry name" value="Acid proteases"/>
    <property type="match status" value="1"/>
</dbReference>
<evidence type="ECO:0000256" key="4">
    <source>
        <dbReference type="SAM" id="Phobius"/>
    </source>
</evidence>
<feature type="region of interest" description="Disordered" evidence="3">
    <location>
        <begin position="479"/>
        <end position="577"/>
    </location>
</feature>
<dbReference type="InterPro" id="IPR033121">
    <property type="entry name" value="PEPTIDASE_A1"/>
</dbReference>
<feature type="signal peptide" evidence="5">
    <location>
        <begin position="1"/>
        <end position="22"/>
    </location>
</feature>
<keyword evidence="8" id="KW-1185">Reference proteome</keyword>
<evidence type="ECO:0000256" key="1">
    <source>
        <dbReference type="ARBA" id="ARBA00007447"/>
    </source>
</evidence>
<dbReference type="Pfam" id="PF00026">
    <property type="entry name" value="Asp"/>
    <property type="match status" value="1"/>
</dbReference>
<evidence type="ECO:0000259" key="6">
    <source>
        <dbReference type="PROSITE" id="PS51767"/>
    </source>
</evidence>
<comment type="caution">
    <text evidence="7">The sequence shown here is derived from an EMBL/GenBank/DDBJ whole genome shotgun (WGS) entry which is preliminary data.</text>
</comment>
<dbReference type="Proteomes" id="UP000191285">
    <property type="component" value="Unassembled WGS sequence"/>
</dbReference>